<sequence>MKNKKSPGLRKGLATGLAAALGVGLGGVAGAGTASADPVTLDLKYECTYPLIGKRSLDLHVRTDIPKKIQAGTAIPKIQIFWDAGLGADTTEGLQAVDGVKIGGLATAKARVEAPDFPNGLDVNVRNQLKNTEIPGEGGFTIPGYGEATGPQFTAPGHGKVTLGDLALKVTVLKSDGGSSALGTFDAPCTLTPGQNNTVTEFDVTNDPVTYPPAQNPPAWYPEKTPATADPGTLNYAFGLKGSSFIKNANGTVPLDGDIKVRVDGRTGAITGDLLLKKTSGQMNILGFLPVTATVDFEQVGQTVGTYTGGEIATRSTMNIKMPNFQAFGVIPIGGGDNCKTTQPSTVALGSKTGAFFNPKKGGALSTKDYSIASIKDCGPLEGIISLFAAGSGNTIDLNLTPRS</sequence>
<proteinExistence type="predicted"/>
<evidence type="ECO:0000256" key="1">
    <source>
        <dbReference type="SAM" id="SignalP"/>
    </source>
</evidence>
<dbReference type="InterPro" id="IPR046542">
    <property type="entry name" value="DUF6801"/>
</dbReference>
<protein>
    <recommendedName>
        <fullName evidence="2">DUF6801 domain-containing protein</fullName>
    </recommendedName>
</protein>
<feature type="domain" description="DUF6801" evidence="2">
    <location>
        <begin position="44"/>
        <end position="198"/>
    </location>
</feature>
<dbReference type="EMBL" id="BAAAZG010000001">
    <property type="protein sequence ID" value="GAA4054155.1"/>
    <property type="molecule type" value="Genomic_DNA"/>
</dbReference>
<comment type="caution">
    <text evidence="3">The sequence shown here is derived from an EMBL/GenBank/DDBJ whole genome shotgun (WGS) entry which is preliminary data.</text>
</comment>
<keyword evidence="1" id="KW-0732">Signal</keyword>
<gene>
    <name evidence="3" type="ORF">GCM10022214_01030</name>
</gene>
<organism evidence="3 4">
    <name type="scientific">Actinomadura miaoliensis</name>
    <dbReference type="NCBI Taxonomy" id="430685"/>
    <lineage>
        <taxon>Bacteria</taxon>
        <taxon>Bacillati</taxon>
        <taxon>Actinomycetota</taxon>
        <taxon>Actinomycetes</taxon>
        <taxon>Streptosporangiales</taxon>
        <taxon>Thermomonosporaceae</taxon>
        <taxon>Actinomadura</taxon>
    </lineage>
</organism>
<dbReference type="Pfam" id="PF20611">
    <property type="entry name" value="DUF6801"/>
    <property type="match status" value="1"/>
</dbReference>
<dbReference type="Proteomes" id="UP001500683">
    <property type="component" value="Unassembled WGS sequence"/>
</dbReference>
<evidence type="ECO:0000313" key="4">
    <source>
        <dbReference type="Proteomes" id="UP001500683"/>
    </source>
</evidence>
<feature type="signal peptide" evidence="1">
    <location>
        <begin position="1"/>
        <end position="36"/>
    </location>
</feature>
<feature type="chain" id="PRO_5045589289" description="DUF6801 domain-containing protein" evidence="1">
    <location>
        <begin position="37"/>
        <end position="404"/>
    </location>
</feature>
<evidence type="ECO:0000259" key="2">
    <source>
        <dbReference type="Pfam" id="PF20611"/>
    </source>
</evidence>
<keyword evidence="4" id="KW-1185">Reference proteome</keyword>
<evidence type="ECO:0000313" key="3">
    <source>
        <dbReference type="EMBL" id="GAA4054155.1"/>
    </source>
</evidence>
<name>A0ABP7UVZ7_9ACTN</name>
<reference evidence="4" key="1">
    <citation type="journal article" date="2019" name="Int. J. Syst. Evol. Microbiol.">
        <title>The Global Catalogue of Microorganisms (GCM) 10K type strain sequencing project: providing services to taxonomists for standard genome sequencing and annotation.</title>
        <authorList>
            <consortium name="The Broad Institute Genomics Platform"/>
            <consortium name="The Broad Institute Genome Sequencing Center for Infectious Disease"/>
            <person name="Wu L."/>
            <person name="Ma J."/>
        </authorList>
    </citation>
    <scope>NUCLEOTIDE SEQUENCE [LARGE SCALE GENOMIC DNA]</scope>
    <source>
        <strain evidence="4">JCM 16702</strain>
    </source>
</reference>
<accession>A0ABP7UVZ7</accession>
<dbReference type="RefSeq" id="WP_344939146.1">
    <property type="nucleotide sequence ID" value="NZ_BAAAZG010000001.1"/>
</dbReference>